<dbReference type="InterPro" id="IPR042098">
    <property type="entry name" value="TauD-like_sf"/>
</dbReference>
<evidence type="ECO:0000256" key="5">
    <source>
        <dbReference type="ARBA" id="ARBA00023004"/>
    </source>
</evidence>
<sequence>MRIERADAGIGAIVSDIDLNRLGEEEWAQVYRTWLDAKVMAVRGQHFDIEQFLGLGRRFGRLKPHRVRKTRHPDYPELTRMGLETKTSGGTVNQAVYGRGDAWHTDGPWDQEVCKATQLYGLEIPSVGGDTLFSDMQAAYEALPESLRARIDGLDARFVYGGRTRRVALLSPEDRDLPPAVHPVVKVHPETGRRSLYINPVHFLEFVGMERAESDALAEELFEYLFQPGAQYRHQWKQYDYVIWDNRCLIHAAAGGYPLDQKRIHWRSTIMEQ</sequence>
<evidence type="ECO:0000313" key="8">
    <source>
        <dbReference type="Proteomes" id="UP001501671"/>
    </source>
</evidence>
<accession>A0ABP8GTV3</accession>
<keyword evidence="4" id="KW-0560">Oxidoreductase</keyword>
<name>A0ABP8GTV3_9BURK</name>
<protein>
    <submittedName>
        <fullName evidence="7">TauD/TfdA family dioxygenase</fullName>
    </submittedName>
</protein>
<dbReference type="GO" id="GO:0051213">
    <property type="term" value="F:dioxygenase activity"/>
    <property type="evidence" value="ECO:0007669"/>
    <property type="project" value="UniProtKB-KW"/>
</dbReference>
<dbReference type="Pfam" id="PF02668">
    <property type="entry name" value="TauD"/>
    <property type="match status" value="1"/>
</dbReference>
<dbReference type="Gene3D" id="3.60.130.10">
    <property type="entry name" value="Clavaminate synthase-like"/>
    <property type="match status" value="1"/>
</dbReference>
<feature type="domain" description="TauD/TfdA-like" evidence="6">
    <location>
        <begin position="9"/>
        <end position="268"/>
    </location>
</feature>
<gene>
    <name evidence="7" type="ORF">GCM10023144_17020</name>
</gene>
<evidence type="ECO:0000256" key="1">
    <source>
        <dbReference type="ARBA" id="ARBA00005896"/>
    </source>
</evidence>
<keyword evidence="5" id="KW-0408">Iron</keyword>
<evidence type="ECO:0000256" key="2">
    <source>
        <dbReference type="ARBA" id="ARBA00022723"/>
    </source>
</evidence>
<comment type="caution">
    <text evidence="7">The sequence shown here is derived from an EMBL/GenBank/DDBJ whole genome shotgun (WGS) entry which is preliminary data.</text>
</comment>
<dbReference type="EMBL" id="BAABFO010000006">
    <property type="protein sequence ID" value="GAA4329818.1"/>
    <property type="molecule type" value="Genomic_DNA"/>
</dbReference>
<evidence type="ECO:0000256" key="4">
    <source>
        <dbReference type="ARBA" id="ARBA00023002"/>
    </source>
</evidence>
<evidence type="ECO:0000259" key="6">
    <source>
        <dbReference type="Pfam" id="PF02668"/>
    </source>
</evidence>
<evidence type="ECO:0000313" key="7">
    <source>
        <dbReference type="EMBL" id="GAA4329818.1"/>
    </source>
</evidence>
<proteinExistence type="inferred from homology"/>
<comment type="similarity">
    <text evidence="1">Belongs to the TfdA dioxygenase family.</text>
</comment>
<keyword evidence="8" id="KW-1185">Reference proteome</keyword>
<dbReference type="RefSeq" id="WP_345248296.1">
    <property type="nucleotide sequence ID" value="NZ_BAABFO010000006.1"/>
</dbReference>
<organism evidence="7 8">
    <name type="scientific">Pigmentiphaga soli</name>
    <dbReference type="NCBI Taxonomy" id="1007095"/>
    <lineage>
        <taxon>Bacteria</taxon>
        <taxon>Pseudomonadati</taxon>
        <taxon>Pseudomonadota</taxon>
        <taxon>Betaproteobacteria</taxon>
        <taxon>Burkholderiales</taxon>
        <taxon>Alcaligenaceae</taxon>
        <taxon>Pigmentiphaga</taxon>
    </lineage>
</organism>
<keyword evidence="2" id="KW-0479">Metal-binding</keyword>
<dbReference type="SUPFAM" id="SSF51197">
    <property type="entry name" value="Clavaminate synthase-like"/>
    <property type="match status" value="1"/>
</dbReference>
<keyword evidence="3 7" id="KW-0223">Dioxygenase</keyword>
<dbReference type="InterPro" id="IPR051323">
    <property type="entry name" value="AtsK-like"/>
</dbReference>
<dbReference type="InterPro" id="IPR003819">
    <property type="entry name" value="TauD/TfdA-like"/>
</dbReference>
<dbReference type="PANTHER" id="PTHR30468:SF1">
    <property type="entry name" value="ALPHA-KETOGLUTARATE-DEPENDENT SULFONATE DIOXYGENASE"/>
    <property type="match status" value="1"/>
</dbReference>
<evidence type="ECO:0000256" key="3">
    <source>
        <dbReference type="ARBA" id="ARBA00022964"/>
    </source>
</evidence>
<dbReference type="PANTHER" id="PTHR30468">
    <property type="entry name" value="ALPHA-KETOGLUTARATE-DEPENDENT SULFONATE DIOXYGENASE"/>
    <property type="match status" value="1"/>
</dbReference>
<dbReference type="Proteomes" id="UP001501671">
    <property type="component" value="Unassembled WGS sequence"/>
</dbReference>
<reference evidence="8" key="1">
    <citation type="journal article" date="2019" name="Int. J. Syst. Evol. Microbiol.">
        <title>The Global Catalogue of Microorganisms (GCM) 10K type strain sequencing project: providing services to taxonomists for standard genome sequencing and annotation.</title>
        <authorList>
            <consortium name="The Broad Institute Genomics Platform"/>
            <consortium name="The Broad Institute Genome Sequencing Center for Infectious Disease"/>
            <person name="Wu L."/>
            <person name="Ma J."/>
        </authorList>
    </citation>
    <scope>NUCLEOTIDE SEQUENCE [LARGE SCALE GENOMIC DNA]</scope>
    <source>
        <strain evidence="8">JCM 17666</strain>
    </source>
</reference>